<dbReference type="STRING" id="926550.CLDAP_26470"/>
<protein>
    <submittedName>
        <fullName evidence="1">Uncharacterized protein</fullName>
    </submittedName>
</protein>
<evidence type="ECO:0000313" key="2">
    <source>
        <dbReference type="Proteomes" id="UP000007880"/>
    </source>
</evidence>
<organism evidence="1 2">
    <name type="scientific">Caldilinea aerophila (strain DSM 14535 / JCM 11387 / NBRC 104270 / STL-6-O1)</name>
    <dbReference type="NCBI Taxonomy" id="926550"/>
    <lineage>
        <taxon>Bacteria</taxon>
        <taxon>Bacillati</taxon>
        <taxon>Chloroflexota</taxon>
        <taxon>Caldilineae</taxon>
        <taxon>Caldilineales</taxon>
        <taxon>Caldilineaceae</taxon>
        <taxon>Caldilinea</taxon>
    </lineage>
</organism>
<dbReference type="AlphaFoldDB" id="I0I5Z9"/>
<evidence type="ECO:0000313" key="1">
    <source>
        <dbReference type="EMBL" id="BAM00687.1"/>
    </source>
</evidence>
<dbReference type="KEGG" id="cap:CLDAP_26470"/>
<dbReference type="Proteomes" id="UP000007880">
    <property type="component" value="Chromosome"/>
</dbReference>
<gene>
    <name evidence="1" type="ordered locus">CLDAP_26470</name>
</gene>
<dbReference type="EMBL" id="AP012337">
    <property type="protein sequence ID" value="BAM00687.1"/>
    <property type="molecule type" value="Genomic_DNA"/>
</dbReference>
<reference evidence="1 2" key="1">
    <citation type="submission" date="2012-02" db="EMBL/GenBank/DDBJ databases">
        <title>Complete genome sequence of Caldilinea aerophila DSM 14535 (= NBRC 102666).</title>
        <authorList>
            <person name="Oguchi A."/>
            <person name="Hosoyama A."/>
            <person name="Sekine M."/>
            <person name="Fukai R."/>
            <person name="Kato Y."/>
            <person name="Nakamura S."/>
            <person name="Hanada S."/>
            <person name="Yamazaki S."/>
            <person name="Fujita N."/>
        </authorList>
    </citation>
    <scope>NUCLEOTIDE SEQUENCE [LARGE SCALE GENOMIC DNA]</scope>
    <source>
        <strain evidence="2">DSM 14535 / JCM 11387 / NBRC 104270 / STL-6-O1</strain>
    </source>
</reference>
<keyword evidence="2" id="KW-1185">Reference proteome</keyword>
<dbReference type="HOGENOM" id="CLU_2970715_0_0_0"/>
<sequence length="58" mass="6553">MLKRADAFPKNAKNTPEAVKLLASRQVSVSQQTSKEAAPRQRARRCFLMRHQIDATCP</sequence>
<proteinExistence type="predicted"/>
<name>I0I5Z9_CALAS</name>
<accession>I0I5Z9</accession>